<dbReference type="PROSITE" id="PS50297">
    <property type="entry name" value="ANK_REP_REGION"/>
    <property type="match status" value="1"/>
</dbReference>
<dbReference type="InterPro" id="IPR036770">
    <property type="entry name" value="Ankyrin_rpt-contain_sf"/>
</dbReference>
<dbReference type="GO" id="GO:0030011">
    <property type="term" value="P:maintenance of cell polarity"/>
    <property type="evidence" value="ECO:0007669"/>
    <property type="project" value="TreeGrafter"/>
</dbReference>
<keyword evidence="2" id="KW-0813">Transport</keyword>
<dbReference type="GO" id="GO:0005886">
    <property type="term" value="C:plasma membrane"/>
    <property type="evidence" value="ECO:0007669"/>
    <property type="project" value="TreeGrafter"/>
</dbReference>
<dbReference type="GO" id="GO:0006887">
    <property type="term" value="P:exocytosis"/>
    <property type="evidence" value="ECO:0007669"/>
    <property type="project" value="TreeGrafter"/>
</dbReference>
<reference evidence="13" key="1">
    <citation type="journal article" date="2021" name="G3 (Bethesda)">
        <title>Genomic diversity, chromosomal rearrangements, and interspecies hybridization in the ogataea polymorpha species complex.</title>
        <authorList>
            <person name="Hanson S.J."/>
            <person name="Cinneide E.O."/>
            <person name="Salzberg L.I."/>
            <person name="Wolfe K.H."/>
            <person name="McGowan J."/>
            <person name="Fitzpatrick D.A."/>
            <person name="Matlin K."/>
        </authorList>
    </citation>
    <scope>NUCLEOTIDE SEQUENCE</scope>
    <source>
        <strain evidence="13">83-405-1</strain>
    </source>
</reference>
<dbReference type="FunFam" id="2.40.160.120:FF:000001">
    <property type="entry name" value="Oxysterol-binding protein"/>
    <property type="match status" value="1"/>
</dbReference>
<dbReference type="SMART" id="SM00248">
    <property type="entry name" value="ANK"/>
    <property type="match status" value="3"/>
</dbReference>
<dbReference type="SUPFAM" id="SSF48403">
    <property type="entry name" value="Ankyrin repeat"/>
    <property type="match status" value="1"/>
</dbReference>
<dbReference type="GO" id="GO:0005635">
    <property type="term" value="C:nuclear envelope"/>
    <property type="evidence" value="ECO:0007669"/>
    <property type="project" value="TreeGrafter"/>
</dbReference>
<dbReference type="Proteomes" id="UP000738402">
    <property type="component" value="Unassembled WGS sequence"/>
</dbReference>
<gene>
    <name evidence="13" type="ORF">KL933_000052</name>
</gene>
<dbReference type="InterPro" id="IPR002110">
    <property type="entry name" value="Ankyrin_rpt"/>
</dbReference>
<dbReference type="Gene3D" id="2.30.29.30">
    <property type="entry name" value="Pleckstrin-homology domain (PH domain)/Phosphotyrosine-binding domain (PTB)"/>
    <property type="match status" value="1"/>
</dbReference>
<dbReference type="PROSITE" id="PS50003">
    <property type="entry name" value="PH_DOMAIN"/>
    <property type="match status" value="1"/>
</dbReference>
<dbReference type="GO" id="GO:0005829">
    <property type="term" value="C:cytosol"/>
    <property type="evidence" value="ECO:0007669"/>
    <property type="project" value="TreeGrafter"/>
</dbReference>
<protein>
    <recommendedName>
        <fullName evidence="12">PH domain-containing protein</fullName>
    </recommendedName>
</protein>
<accession>A0AAN6D8Y3</accession>
<evidence type="ECO:0000256" key="5">
    <source>
        <dbReference type="ARBA" id="ARBA00023043"/>
    </source>
</evidence>
<evidence type="ECO:0000259" key="12">
    <source>
        <dbReference type="PROSITE" id="PS50003"/>
    </source>
</evidence>
<dbReference type="SUPFAM" id="SSF144000">
    <property type="entry name" value="Oxysterol-binding protein-like"/>
    <property type="match status" value="1"/>
</dbReference>
<feature type="region of interest" description="Disordered" evidence="11">
    <location>
        <begin position="365"/>
        <end position="466"/>
    </location>
</feature>
<dbReference type="Gene3D" id="1.25.40.20">
    <property type="entry name" value="Ankyrin repeat-containing domain"/>
    <property type="match status" value="2"/>
</dbReference>
<dbReference type="Pfam" id="PF13637">
    <property type="entry name" value="Ank_4"/>
    <property type="match status" value="1"/>
</dbReference>
<keyword evidence="4" id="KW-0677">Repeat</keyword>
<dbReference type="PANTHER" id="PTHR10972">
    <property type="entry name" value="OXYSTEROL-BINDING PROTEIN-RELATED"/>
    <property type="match status" value="1"/>
</dbReference>
<evidence type="ECO:0000256" key="2">
    <source>
        <dbReference type="ARBA" id="ARBA00022448"/>
    </source>
</evidence>
<dbReference type="SMART" id="SM00233">
    <property type="entry name" value="PH"/>
    <property type="match status" value="1"/>
</dbReference>
<proteinExistence type="inferred from homology"/>
<feature type="compositionally biased region" description="Polar residues" evidence="11">
    <location>
        <begin position="387"/>
        <end position="411"/>
    </location>
</feature>
<evidence type="ECO:0000256" key="9">
    <source>
        <dbReference type="RuleBase" id="RU003844"/>
    </source>
</evidence>
<dbReference type="Gene3D" id="3.30.70.3490">
    <property type="match status" value="1"/>
</dbReference>
<dbReference type="GO" id="GO:0120009">
    <property type="term" value="P:intermembrane lipid transfer"/>
    <property type="evidence" value="ECO:0007669"/>
    <property type="project" value="UniProtKB-ARBA"/>
</dbReference>
<feature type="repeat" description="ANK" evidence="8">
    <location>
        <begin position="81"/>
        <end position="102"/>
    </location>
</feature>
<evidence type="ECO:0000313" key="14">
    <source>
        <dbReference type="Proteomes" id="UP000738402"/>
    </source>
</evidence>
<feature type="compositionally biased region" description="Acidic residues" evidence="11">
    <location>
        <begin position="503"/>
        <end position="515"/>
    </location>
</feature>
<evidence type="ECO:0000256" key="6">
    <source>
        <dbReference type="ARBA" id="ARBA00023055"/>
    </source>
</evidence>
<sequence>MNTASNASLLKLKLLDCLRSSDKDKLQELFNECQAITPPDPQVSLLLRQILIFAVQVAPMSMIEYIVQRKLVDDINAQDDQGNTALHYAALSSRSDVITFLMGQEDINDCIVNKQMKQPIECSSNMETVQLLSDLRTKFVEIKANELRSAFEARKFDVLDRLLSNPRVKSLLDINGTDPVTGDTVLLEFIKKDDIQMVKFILEHGGDPFKRNLNGKLPIESAVSSPMKKLLKESCNHQTMIDPTNQRGQLHSGPPTFKGFLKKWTNFAGGYKLRWFILDAEGRLSYYTSPNDIYNSCRGMIHLANAQLRMDSSEKSKFEIIIKNRGNKASLKWHLKANHVIETNRWVWALQNAIRYAKDQERQQRAIAAEEQQRAKKTTRNRESFESTRSNSTHNIGNRGSYNDQSPSPITAHQRKFSNASSVSLSSDDEGSGSLSSRDNKSYKKPMRKLSKLTKRNKDASALPEIKENADLKLPAKKDRSPSIGSLVSSGDLGSKTTICSVADDERDTDIEDEDSSIHSNPRDSSIADGDDMIATNLNNSELAVSKNQMMIELKSFGEFLTAAESDETVSKAQVIEVAMTILSSLTSLSETQSDLLKKYESKFSKIIERQQEISKIWENTLKRLELEMQSREQKIVELEDKLHVIKKSLKNNPGIIHAVTEVSSKDTGYENTANVENKSPEQIRQFLAEDEESEDEFFDAEDEAHEEKVDGQVTDATETTAVADSGEEDSKGRVVVNGFELTSPKQLERLEKINKEETFKGYEDPIRTTLKKEDNRPKISLWSVLKSMVGKDMTKMTLPVVFNEPTSLLQRSTEVLEYCSLLDKAASIDDSPTRMIYVAAFAASEYVSTVGRIAKPFNPLLGETFEYARPDQGYRVLVEQVSHHPPISALLAESPSWSYYGEANVDTKFLGRSFDIKHLGTWYVELYPGKGVVNQRGQRVDHETYTWKKIRNSVVGIIVGNPTIDNYGEMQIRNHTTGDYMSFDFKQRGWRASSIGEVKGEIYSHDGKLKYTVGGHWNSKIYAKDATKPDAAKFLVWEASERTEMMFHLTNFAASLNAPQPHLLPVIACTDTRLRPDQRAMENGQYDLASSEKTRVENKQRAARKRRELSGEKYEPAFFVQAKHPVTGETYWKYKDNYWVPRKDGKLRDYKDIF</sequence>
<dbReference type="PROSITE" id="PS50088">
    <property type="entry name" value="ANK_REPEAT"/>
    <property type="match status" value="1"/>
</dbReference>
<feature type="coiled-coil region" evidence="10">
    <location>
        <begin position="608"/>
        <end position="642"/>
    </location>
</feature>
<feature type="domain" description="PH" evidence="12">
    <location>
        <begin position="254"/>
        <end position="355"/>
    </location>
</feature>
<dbReference type="PROSITE" id="PS01013">
    <property type="entry name" value="OSBP"/>
    <property type="match status" value="1"/>
</dbReference>
<keyword evidence="6" id="KW-0445">Lipid transport</keyword>
<evidence type="ECO:0000256" key="4">
    <source>
        <dbReference type="ARBA" id="ARBA00022737"/>
    </source>
</evidence>
<keyword evidence="5 8" id="KW-0040">ANK repeat</keyword>
<keyword evidence="3" id="KW-0597">Phosphoprotein</keyword>
<dbReference type="InterPro" id="IPR011993">
    <property type="entry name" value="PH-like_dom_sf"/>
</dbReference>
<dbReference type="GO" id="GO:0006897">
    <property type="term" value="P:endocytosis"/>
    <property type="evidence" value="ECO:0007669"/>
    <property type="project" value="TreeGrafter"/>
</dbReference>
<dbReference type="PANTHER" id="PTHR10972:SF205">
    <property type="entry name" value="OXYSTEROL-BINDING PROTEIN 1"/>
    <property type="match status" value="1"/>
</dbReference>
<dbReference type="InterPro" id="IPR018494">
    <property type="entry name" value="Oxysterol-bd_CS"/>
</dbReference>
<feature type="region of interest" description="Disordered" evidence="11">
    <location>
        <begin position="502"/>
        <end position="530"/>
    </location>
</feature>
<dbReference type="GO" id="GO:0097038">
    <property type="term" value="C:perinuclear endoplasmic reticulum"/>
    <property type="evidence" value="ECO:0007669"/>
    <property type="project" value="TreeGrafter"/>
</dbReference>
<evidence type="ECO:0000256" key="1">
    <source>
        <dbReference type="ARBA" id="ARBA00008842"/>
    </source>
</evidence>
<dbReference type="InterPro" id="IPR037239">
    <property type="entry name" value="OSBP_sf"/>
</dbReference>
<evidence type="ECO:0000256" key="3">
    <source>
        <dbReference type="ARBA" id="ARBA00022553"/>
    </source>
</evidence>
<dbReference type="Pfam" id="PF00169">
    <property type="entry name" value="PH"/>
    <property type="match status" value="1"/>
</dbReference>
<dbReference type="AlphaFoldDB" id="A0AAN6D8Y3"/>
<dbReference type="Gene3D" id="2.40.160.120">
    <property type="match status" value="1"/>
</dbReference>
<dbReference type="InterPro" id="IPR000648">
    <property type="entry name" value="Oxysterol-bd"/>
</dbReference>
<dbReference type="Pfam" id="PF01237">
    <property type="entry name" value="Oxysterol_BP"/>
    <property type="match status" value="1"/>
</dbReference>
<feature type="compositionally biased region" description="Low complexity" evidence="11">
    <location>
        <begin position="421"/>
        <end position="437"/>
    </location>
</feature>
<evidence type="ECO:0000313" key="13">
    <source>
        <dbReference type="EMBL" id="KAG7730257.1"/>
    </source>
</evidence>
<dbReference type="FunFam" id="2.30.29.30:FF:000061">
    <property type="entry name" value="Oxysterol binding protein 1"/>
    <property type="match status" value="1"/>
</dbReference>
<dbReference type="EMBL" id="JAHLUH010000001">
    <property type="protein sequence ID" value="KAG7730257.1"/>
    <property type="molecule type" value="Genomic_DNA"/>
</dbReference>
<evidence type="ECO:0000256" key="8">
    <source>
        <dbReference type="PROSITE-ProRule" id="PRU00023"/>
    </source>
</evidence>
<organism evidence="13 14">
    <name type="scientific">Ogataea haglerorum</name>
    <dbReference type="NCBI Taxonomy" id="1937702"/>
    <lineage>
        <taxon>Eukaryota</taxon>
        <taxon>Fungi</taxon>
        <taxon>Dikarya</taxon>
        <taxon>Ascomycota</taxon>
        <taxon>Saccharomycotina</taxon>
        <taxon>Pichiomycetes</taxon>
        <taxon>Pichiales</taxon>
        <taxon>Pichiaceae</taxon>
        <taxon>Ogataea</taxon>
    </lineage>
</organism>
<evidence type="ECO:0000256" key="11">
    <source>
        <dbReference type="SAM" id="MobiDB-lite"/>
    </source>
</evidence>
<keyword evidence="7" id="KW-0446">Lipid-binding</keyword>
<dbReference type="GO" id="GO:0034727">
    <property type="term" value="P:piecemeal microautophagy of the nucleus"/>
    <property type="evidence" value="ECO:0007669"/>
    <property type="project" value="TreeGrafter"/>
</dbReference>
<name>A0AAN6D8Y3_9ASCO</name>
<feature type="compositionally biased region" description="Basic residues" evidence="11">
    <location>
        <begin position="443"/>
        <end position="455"/>
    </location>
</feature>
<dbReference type="InterPro" id="IPR001849">
    <property type="entry name" value="PH_domain"/>
</dbReference>
<keyword evidence="10" id="KW-0175">Coiled coil</keyword>
<dbReference type="GO" id="GO:0032934">
    <property type="term" value="F:sterol binding"/>
    <property type="evidence" value="ECO:0007669"/>
    <property type="project" value="TreeGrafter"/>
</dbReference>
<dbReference type="SUPFAM" id="SSF50729">
    <property type="entry name" value="PH domain-like"/>
    <property type="match status" value="1"/>
</dbReference>
<comment type="caution">
    <text evidence="13">The sequence shown here is derived from an EMBL/GenBank/DDBJ whole genome shotgun (WGS) entry which is preliminary data.</text>
</comment>
<evidence type="ECO:0000256" key="10">
    <source>
        <dbReference type="SAM" id="Coils"/>
    </source>
</evidence>
<evidence type="ECO:0000256" key="7">
    <source>
        <dbReference type="ARBA" id="ARBA00023121"/>
    </source>
</evidence>
<comment type="similarity">
    <text evidence="1 9">Belongs to the OSBP family.</text>
</comment>